<dbReference type="HOGENOM" id="CLU_1140706_0_0_10"/>
<dbReference type="InterPro" id="IPR013830">
    <property type="entry name" value="SGNH_hydro"/>
</dbReference>
<evidence type="ECO:0000256" key="1">
    <source>
        <dbReference type="SAM" id="SignalP"/>
    </source>
</evidence>
<evidence type="ECO:0000259" key="2">
    <source>
        <dbReference type="Pfam" id="PF13472"/>
    </source>
</evidence>
<protein>
    <recommendedName>
        <fullName evidence="2">SGNH hydrolase-type esterase domain-containing protein</fullName>
    </recommendedName>
</protein>
<comment type="caution">
    <text evidence="3">The sequence shown here is derived from an EMBL/GenBank/DDBJ whole genome shotgun (WGS) entry which is preliminary data.</text>
</comment>
<organism evidence="3 4">
    <name type="scientific">Algoriphagus machipongonensis</name>
    <dbReference type="NCBI Taxonomy" id="388413"/>
    <lineage>
        <taxon>Bacteria</taxon>
        <taxon>Pseudomonadati</taxon>
        <taxon>Bacteroidota</taxon>
        <taxon>Cytophagia</taxon>
        <taxon>Cytophagales</taxon>
        <taxon>Cyclobacteriaceae</taxon>
        <taxon>Algoriphagus</taxon>
    </lineage>
</organism>
<dbReference type="GO" id="GO:0016788">
    <property type="term" value="F:hydrolase activity, acting on ester bonds"/>
    <property type="evidence" value="ECO:0007669"/>
    <property type="project" value="UniProtKB-ARBA"/>
</dbReference>
<feature type="chain" id="PRO_5002652721" description="SGNH hydrolase-type esterase domain-containing protein" evidence="1">
    <location>
        <begin position="24"/>
        <end position="243"/>
    </location>
</feature>
<name>A3HT33_9BACT</name>
<reference evidence="3 4" key="1">
    <citation type="journal article" date="2011" name="J. Bacteriol.">
        <title>Complete genome sequence of Algoriphagus sp. PR1, bacterial prey of a colony-forming choanoflagellate.</title>
        <authorList>
            <person name="Alegado R.A."/>
            <person name="Ferriera S."/>
            <person name="Nusbaum C."/>
            <person name="Young S.K."/>
            <person name="Zeng Q."/>
            <person name="Imamovic A."/>
            <person name="Fairclough S.R."/>
            <person name="King N."/>
        </authorList>
    </citation>
    <scope>NUCLEOTIDE SEQUENCE [LARGE SCALE GENOMIC DNA]</scope>
    <source>
        <strain evidence="3 4">PR1</strain>
    </source>
</reference>
<evidence type="ECO:0000313" key="3">
    <source>
        <dbReference type="EMBL" id="EAZ83001.1"/>
    </source>
</evidence>
<keyword evidence="1" id="KW-0732">Signal</keyword>
<dbReference type="EMBL" id="AAXU02000001">
    <property type="protein sequence ID" value="EAZ83001.1"/>
    <property type="molecule type" value="Genomic_DNA"/>
</dbReference>
<dbReference type="SUPFAM" id="SSF52266">
    <property type="entry name" value="SGNH hydrolase"/>
    <property type="match status" value="1"/>
</dbReference>
<proteinExistence type="predicted"/>
<feature type="signal peptide" evidence="1">
    <location>
        <begin position="1"/>
        <end position="23"/>
    </location>
</feature>
<dbReference type="Gene3D" id="3.40.50.1110">
    <property type="entry name" value="SGNH hydrolase"/>
    <property type="match status" value="1"/>
</dbReference>
<dbReference type="CDD" id="cd00229">
    <property type="entry name" value="SGNH_hydrolase"/>
    <property type="match status" value="1"/>
</dbReference>
<accession>A3HT33</accession>
<dbReference type="AlphaFoldDB" id="A3HT33"/>
<gene>
    <name evidence="3" type="ORF">ALPR1_12310</name>
</gene>
<dbReference type="Pfam" id="PF13472">
    <property type="entry name" value="Lipase_GDSL_2"/>
    <property type="match status" value="1"/>
</dbReference>
<dbReference type="Proteomes" id="UP000003919">
    <property type="component" value="Unassembled WGS sequence"/>
</dbReference>
<keyword evidence="4" id="KW-1185">Reference proteome</keyword>
<evidence type="ECO:0000313" key="4">
    <source>
        <dbReference type="Proteomes" id="UP000003919"/>
    </source>
</evidence>
<feature type="domain" description="SGNH hydrolase-type esterase" evidence="2">
    <location>
        <begin position="60"/>
        <end position="228"/>
    </location>
</feature>
<sequence length="243" mass="27082">MKMNQKKFYLLLLFLCATSLLFGQSQEKKIIPITSSLNYGKSVAVFGGSVSVIPSSEAAKSMWKESLGMTVTNYGVGGAGFSSLQGKSLQQQVDEAGVFDIYILWASTNDYTNNRENGSVTDYTELDGFDEKKLVTQAGGINYCIKKIYELNPNATIYFFTSSKAFMNPGGYDPLDSNGMARYVEMQKQICELHGIPYLDQFSKAGYNTFNQNLFYEDPIHMNEEGYKKLGELQVAFLAFPSN</sequence>
<dbReference type="STRING" id="388413.ALPR1_12310"/>
<dbReference type="InterPro" id="IPR036514">
    <property type="entry name" value="SGNH_hydro_sf"/>
</dbReference>